<dbReference type="EMBL" id="BBSA01000011">
    <property type="protein sequence ID" value="GAM64010.1"/>
    <property type="molecule type" value="Genomic_DNA"/>
</dbReference>
<evidence type="ECO:0000313" key="2">
    <source>
        <dbReference type="Proteomes" id="UP000031670"/>
    </source>
</evidence>
<comment type="caution">
    <text evidence="1">The sequence shown here is derived from an EMBL/GenBank/DDBJ whole genome shotgun (WGS) entry which is preliminary data.</text>
</comment>
<protein>
    <submittedName>
        <fullName evidence="1">Uncharacterized protein</fullName>
    </submittedName>
</protein>
<evidence type="ECO:0000313" key="1">
    <source>
        <dbReference type="EMBL" id="GAM64010.1"/>
    </source>
</evidence>
<dbReference type="AlphaFoldDB" id="A0A0B8PB60"/>
<accession>A0A0B8PB60</accession>
<dbReference type="Proteomes" id="UP000031670">
    <property type="component" value="Unassembled WGS sequence"/>
</dbReference>
<name>A0A0B8PB60_9VIBR</name>
<organism evidence="1 2">
    <name type="scientific">Vibrio ishigakensis</name>
    <dbReference type="NCBI Taxonomy" id="1481914"/>
    <lineage>
        <taxon>Bacteria</taxon>
        <taxon>Pseudomonadati</taxon>
        <taxon>Pseudomonadota</taxon>
        <taxon>Gammaproteobacteria</taxon>
        <taxon>Vibrionales</taxon>
        <taxon>Vibrionaceae</taxon>
        <taxon>Vibrio</taxon>
    </lineage>
</organism>
<reference evidence="1 2" key="2">
    <citation type="submission" date="2015-01" db="EMBL/GenBank/DDBJ databases">
        <authorList>
            <consortium name="NBRP consortium"/>
            <person name="Sawabe T."/>
            <person name="Meirelles P."/>
            <person name="Feng G."/>
            <person name="Sayaka M."/>
            <person name="Hattori M."/>
            <person name="Ohkuma M."/>
        </authorList>
    </citation>
    <scope>NUCLEOTIDE SEQUENCE [LARGE SCALE GENOMIC DNA]</scope>
    <source>
        <strain evidence="1 2">JCM19232</strain>
    </source>
</reference>
<sequence length="48" mass="5460">MAEAYINDQTHGQIDQGQWWVGLNDPVLNTLVQDMQSQSLTLQMVRSV</sequence>
<proteinExistence type="predicted"/>
<gene>
    <name evidence="1" type="ORF">JCM19232_3286</name>
</gene>
<reference evidence="1 2" key="1">
    <citation type="submission" date="2015-01" db="EMBL/GenBank/DDBJ databases">
        <title>Vibrio sp. C5 JCM 19232 whole genome shotgun sequence.</title>
        <authorList>
            <person name="Sawabe T."/>
            <person name="Meirelles P."/>
            <person name="Feng G."/>
            <person name="Sayaka M."/>
            <person name="Hattori M."/>
            <person name="Ohkuma M."/>
        </authorList>
    </citation>
    <scope>NUCLEOTIDE SEQUENCE [LARGE SCALE GENOMIC DNA]</scope>
    <source>
        <strain evidence="1 2">JCM19232</strain>
    </source>
</reference>